<dbReference type="SUPFAM" id="SSF69318">
    <property type="entry name" value="Integrin alpha N-terminal domain"/>
    <property type="match status" value="1"/>
</dbReference>
<feature type="chain" id="PRO_5007593464" evidence="2">
    <location>
        <begin position="19"/>
        <end position="443"/>
    </location>
</feature>
<gene>
    <name evidence="3" type="ORF">DLAC_03628</name>
</gene>
<comment type="caution">
    <text evidence="3">The sequence shown here is derived from an EMBL/GenBank/DDBJ whole genome shotgun (WGS) entry which is preliminary data.</text>
</comment>
<evidence type="ECO:0000313" key="4">
    <source>
        <dbReference type="Proteomes" id="UP000076078"/>
    </source>
</evidence>
<keyword evidence="1 2" id="KW-0732">Signal</keyword>
<reference evidence="3 4" key="1">
    <citation type="submission" date="2015-12" db="EMBL/GenBank/DDBJ databases">
        <title>Dictyostelia acquired genes for synthesis and detection of signals that induce cell-type specialization by lateral gene transfer from prokaryotes.</title>
        <authorList>
            <person name="Gloeckner G."/>
            <person name="Schaap P."/>
        </authorList>
    </citation>
    <scope>NUCLEOTIDE SEQUENCE [LARGE SCALE GENOMIC DNA]</scope>
    <source>
        <strain evidence="3 4">TK</strain>
    </source>
</reference>
<name>A0A152A0F2_TIELA</name>
<dbReference type="EMBL" id="LODT01000020">
    <property type="protein sequence ID" value="KYQ99689.1"/>
    <property type="molecule type" value="Genomic_DNA"/>
</dbReference>
<dbReference type="InterPro" id="IPR024881">
    <property type="entry name" value="Tip"/>
</dbReference>
<proteinExistence type="predicted"/>
<evidence type="ECO:0000313" key="3">
    <source>
        <dbReference type="EMBL" id="KYQ99689.1"/>
    </source>
</evidence>
<protein>
    <submittedName>
        <fullName evidence="3">Tenascin X</fullName>
    </submittedName>
</protein>
<dbReference type="Pfam" id="PF13517">
    <property type="entry name" value="FG-GAP_3"/>
    <property type="match status" value="1"/>
</dbReference>
<evidence type="ECO:0000256" key="2">
    <source>
        <dbReference type="SAM" id="SignalP"/>
    </source>
</evidence>
<dbReference type="PANTHER" id="PTHR13412:SF0">
    <property type="entry name" value="T-CELL IMMUNOMODULATORY PROTEIN"/>
    <property type="match status" value="1"/>
</dbReference>
<dbReference type="InParanoid" id="A0A152A0F2"/>
<sequence>MYKFILLIFILKISINFAYPLVNLLNNTNTYELDFYAEYKTGGFDFNGDGKQDFIISHFQTNKLYLFFGDISRYGGQRPLKTSMIDGINGFSIDIKKRDLRNYFIAGDINGDGYDEIIIRMSNGQLKIIYGHAGPFNNDFSNFDGISGFVIDYVYSENTPFASYQVLCDRNGDGIKDLIFNTLDGVYVLYGLKIGHKYPTNSGKFDINLISNGTFGHIMNLRYTINLGCGDLNNDGIDDLVILLDGTGSVSFGINNYPSQYNPDLNGTTGFTMDIEANRFKWILQIGFGDLNGDGLKDMAVISQDSKLIYMIYGKKGGSWKSHFDINSGNSSEVVKWVRDESSPQVFCTSIYVGDINGDGISDLSCNINSLHYTWVVYGTSNQLPAVYDLNIESSPLFGDSRGFVIANTAVTFSTWIDFNNDGVQDLIIYFNNLKNYILFGEI</sequence>
<dbReference type="OrthoDB" id="21139at2759"/>
<keyword evidence="4" id="KW-1185">Reference proteome</keyword>
<organism evidence="3 4">
    <name type="scientific">Tieghemostelium lacteum</name>
    <name type="common">Slime mold</name>
    <name type="synonym">Dictyostelium lacteum</name>
    <dbReference type="NCBI Taxonomy" id="361077"/>
    <lineage>
        <taxon>Eukaryota</taxon>
        <taxon>Amoebozoa</taxon>
        <taxon>Evosea</taxon>
        <taxon>Eumycetozoa</taxon>
        <taxon>Dictyostelia</taxon>
        <taxon>Dictyosteliales</taxon>
        <taxon>Raperosteliaceae</taxon>
        <taxon>Tieghemostelium</taxon>
    </lineage>
</organism>
<dbReference type="Gene3D" id="2.130.10.130">
    <property type="entry name" value="Integrin alpha, N-terminal"/>
    <property type="match status" value="2"/>
</dbReference>
<dbReference type="Proteomes" id="UP000076078">
    <property type="component" value="Unassembled WGS sequence"/>
</dbReference>
<dbReference type="InterPro" id="IPR028994">
    <property type="entry name" value="Integrin_alpha_N"/>
</dbReference>
<dbReference type="AlphaFoldDB" id="A0A152A0F2"/>
<dbReference type="InterPro" id="IPR013517">
    <property type="entry name" value="FG-GAP"/>
</dbReference>
<accession>A0A152A0F2</accession>
<dbReference type="PANTHER" id="PTHR13412">
    <property type="entry name" value="T-CELL IMMUNOMODULATORY PROTEIN HOMOLOG"/>
    <property type="match status" value="1"/>
</dbReference>
<feature type="signal peptide" evidence="2">
    <location>
        <begin position="1"/>
        <end position="18"/>
    </location>
</feature>
<evidence type="ECO:0000256" key="1">
    <source>
        <dbReference type="ARBA" id="ARBA00022729"/>
    </source>
</evidence>